<reference evidence="9" key="1">
    <citation type="submission" date="2024-03" db="EMBL/GenBank/DDBJ databases">
        <title>Chitinophaga horti sp. nov., isolated from garden soil.</title>
        <authorList>
            <person name="Lee D.S."/>
            <person name="Han D.M."/>
            <person name="Baek J.H."/>
            <person name="Choi D.G."/>
            <person name="Jeon J.H."/>
            <person name="Jeon C.O."/>
        </authorList>
    </citation>
    <scope>NUCLEOTIDE SEQUENCE [LARGE SCALE GENOMIC DNA]</scope>
    <source>
        <strain evidence="9">GPA1</strain>
    </source>
</reference>
<evidence type="ECO:0000313" key="8">
    <source>
        <dbReference type="EMBL" id="WZN43144.1"/>
    </source>
</evidence>
<keyword evidence="4" id="KW-0472">Membrane</keyword>
<name>A0ABZ2YWL1_9BACT</name>
<feature type="domain" description="RagB/SusD" evidence="6">
    <location>
        <begin position="345"/>
        <end position="490"/>
    </location>
</feature>
<keyword evidence="9" id="KW-1185">Reference proteome</keyword>
<evidence type="ECO:0000259" key="7">
    <source>
        <dbReference type="Pfam" id="PF14322"/>
    </source>
</evidence>
<dbReference type="InterPro" id="IPR011990">
    <property type="entry name" value="TPR-like_helical_dom_sf"/>
</dbReference>
<evidence type="ECO:0000256" key="2">
    <source>
        <dbReference type="ARBA" id="ARBA00006275"/>
    </source>
</evidence>
<dbReference type="RefSeq" id="WP_341837963.1">
    <property type="nucleotide sequence ID" value="NZ_CP149822.1"/>
</dbReference>
<dbReference type="Pfam" id="PF14322">
    <property type="entry name" value="SusD-like_3"/>
    <property type="match status" value="1"/>
</dbReference>
<dbReference type="Proteomes" id="UP001485459">
    <property type="component" value="Chromosome"/>
</dbReference>
<dbReference type="Pfam" id="PF07980">
    <property type="entry name" value="SusD_RagB"/>
    <property type="match status" value="1"/>
</dbReference>
<evidence type="ECO:0000256" key="1">
    <source>
        <dbReference type="ARBA" id="ARBA00004442"/>
    </source>
</evidence>
<dbReference type="InterPro" id="IPR012944">
    <property type="entry name" value="SusD_RagB_dom"/>
</dbReference>
<evidence type="ECO:0000256" key="3">
    <source>
        <dbReference type="ARBA" id="ARBA00022729"/>
    </source>
</evidence>
<comment type="subcellular location">
    <subcellularLocation>
        <location evidence="1">Cell outer membrane</location>
    </subcellularLocation>
</comment>
<evidence type="ECO:0000256" key="5">
    <source>
        <dbReference type="ARBA" id="ARBA00023237"/>
    </source>
</evidence>
<gene>
    <name evidence="8" type="ORF">WJU16_08870</name>
</gene>
<dbReference type="SUPFAM" id="SSF48452">
    <property type="entry name" value="TPR-like"/>
    <property type="match status" value="1"/>
</dbReference>
<proteinExistence type="inferred from homology"/>
<evidence type="ECO:0000256" key="4">
    <source>
        <dbReference type="ARBA" id="ARBA00023136"/>
    </source>
</evidence>
<protein>
    <submittedName>
        <fullName evidence="8">RagB/SusD family nutrient uptake outer membrane protein</fullName>
    </submittedName>
</protein>
<comment type="similarity">
    <text evidence="2">Belongs to the SusD family.</text>
</comment>
<keyword evidence="5" id="KW-0998">Cell outer membrane</keyword>
<keyword evidence="3" id="KW-0732">Signal</keyword>
<dbReference type="InterPro" id="IPR033985">
    <property type="entry name" value="SusD-like_N"/>
</dbReference>
<organism evidence="8 9">
    <name type="scientific">Chitinophaga pollutisoli</name>
    <dbReference type="NCBI Taxonomy" id="3133966"/>
    <lineage>
        <taxon>Bacteria</taxon>
        <taxon>Pseudomonadati</taxon>
        <taxon>Bacteroidota</taxon>
        <taxon>Chitinophagia</taxon>
        <taxon>Chitinophagales</taxon>
        <taxon>Chitinophagaceae</taxon>
        <taxon>Chitinophaga</taxon>
    </lineage>
</organism>
<dbReference type="EMBL" id="CP149822">
    <property type="protein sequence ID" value="WZN43144.1"/>
    <property type="molecule type" value="Genomic_DNA"/>
</dbReference>
<evidence type="ECO:0000259" key="6">
    <source>
        <dbReference type="Pfam" id="PF07980"/>
    </source>
</evidence>
<sequence length="499" mass="57194">MKKLVLIVLGACCMASCKKFLSEYSQSDVTPETTEHFGEILFMDAYPGNEEPMHNFAVFLDDDVECYYGPTLGNTGLSRYAAPVFQWQADFSEKVLQQDNSFYFNAWFLYYKRILGANVVIQFIDDAVGPQKDKDRIKGEAFALRAFYHFMLVNLYAAPYNDSTTTPDRSPGVPLRLTSDLSDQHMERKSVKEVYVQIEKDLDSAIALLERDQTIGRVTRINYLAARHLASRVCLYQEKWEAAIAHADVVIARHPRLMDLNTWGGMPVPETKPLAGPNNVESIFCYGTSLEKLPISYGVAYDLSHDLVNSFEPGDQRALVGFYYNPPETREYFAADFSQMKVQSNTLAGTGDSYVNFNSWRSAEAYLNRAEAQIQLYKKNGDANAAAKALLDLNTLRASRMDPAAFVNWPLQPADALLRMCREERRRELYLEEMHRWFDLRRYGMPAIFHKYRPDAFTTETYKLEKRDRQYILPIPKDVLNRNPALQQNPQITGDRLPQ</sequence>
<dbReference type="Gene3D" id="1.25.40.390">
    <property type="match status" value="1"/>
</dbReference>
<evidence type="ECO:0000313" key="9">
    <source>
        <dbReference type="Proteomes" id="UP001485459"/>
    </source>
</evidence>
<accession>A0ABZ2YWL1</accession>
<feature type="domain" description="SusD-like N-terminal" evidence="7">
    <location>
        <begin position="91"/>
        <end position="235"/>
    </location>
</feature>